<evidence type="ECO:0000256" key="9">
    <source>
        <dbReference type="ARBA" id="ARBA00024190"/>
    </source>
</evidence>
<reference evidence="12" key="2">
    <citation type="submission" date="2017-10" db="EMBL/GenBank/DDBJ databases">
        <title>Ladona fulva Genome sequencing and assembly.</title>
        <authorList>
            <person name="Murali S."/>
            <person name="Richards S."/>
            <person name="Bandaranaike D."/>
            <person name="Bellair M."/>
            <person name="Blankenburg K."/>
            <person name="Chao H."/>
            <person name="Dinh H."/>
            <person name="Doddapaneni H."/>
            <person name="Dugan-Rocha S."/>
            <person name="Elkadiri S."/>
            <person name="Gnanaolivu R."/>
            <person name="Hernandez B."/>
            <person name="Skinner E."/>
            <person name="Javaid M."/>
            <person name="Lee S."/>
            <person name="Li M."/>
            <person name="Ming W."/>
            <person name="Munidasa M."/>
            <person name="Muniz J."/>
            <person name="Nguyen L."/>
            <person name="Hughes D."/>
            <person name="Osuji N."/>
            <person name="Pu L.-L."/>
            <person name="Puazo M."/>
            <person name="Qu C."/>
            <person name="Quiroz J."/>
            <person name="Raj R."/>
            <person name="Weissenberger G."/>
            <person name="Xin Y."/>
            <person name="Zou X."/>
            <person name="Han Y."/>
            <person name="Worley K."/>
            <person name="Muzny D."/>
            <person name="Gibbs R."/>
        </authorList>
    </citation>
    <scope>NUCLEOTIDE SEQUENCE</scope>
    <source>
        <strain evidence="12">Sampled in the wild</strain>
    </source>
</reference>
<keyword evidence="5" id="KW-0282">Flagellum</keyword>
<evidence type="ECO:0000256" key="3">
    <source>
        <dbReference type="ARBA" id="ARBA00022574"/>
    </source>
</evidence>
<accession>A0A8K0KB95</accession>
<keyword evidence="3" id="KW-0853">WD repeat</keyword>
<evidence type="ECO:0000256" key="2">
    <source>
        <dbReference type="ARBA" id="ARBA00022490"/>
    </source>
</evidence>
<reference evidence="12" key="1">
    <citation type="submission" date="2013-04" db="EMBL/GenBank/DDBJ databases">
        <authorList>
            <person name="Qu J."/>
            <person name="Murali S.C."/>
            <person name="Bandaranaike D."/>
            <person name="Bellair M."/>
            <person name="Blankenburg K."/>
            <person name="Chao H."/>
            <person name="Dinh H."/>
            <person name="Doddapaneni H."/>
            <person name="Downs B."/>
            <person name="Dugan-Rocha S."/>
            <person name="Elkadiri S."/>
            <person name="Gnanaolivu R.D."/>
            <person name="Hernandez B."/>
            <person name="Javaid M."/>
            <person name="Jayaseelan J.C."/>
            <person name="Lee S."/>
            <person name="Li M."/>
            <person name="Ming W."/>
            <person name="Munidasa M."/>
            <person name="Muniz J."/>
            <person name="Nguyen L."/>
            <person name="Ongeri F."/>
            <person name="Osuji N."/>
            <person name="Pu L.-L."/>
            <person name="Puazo M."/>
            <person name="Qu C."/>
            <person name="Quiroz J."/>
            <person name="Raj R."/>
            <person name="Weissenberger G."/>
            <person name="Xin Y."/>
            <person name="Zou X."/>
            <person name="Han Y."/>
            <person name="Richards S."/>
            <person name="Worley K."/>
            <person name="Muzny D."/>
            <person name="Gibbs R."/>
        </authorList>
    </citation>
    <scope>NUCLEOTIDE SEQUENCE</scope>
    <source>
        <strain evidence="12">Sampled in the wild</strain>
    </source>
</reference>
<dbReference type="Gene3D" id="2.130.10.10">
    <property type="entry name" value="YVTN repeat-like/Quinoprotein amine dehydrogenase"/>
    <property type="match status" value="1"/>
</dbReference>
<proteinExistence type="predicted"/>
<evidence type="ECO:0000313" key="12">
    <source>
        <dbReference type="EMBL" id="KAG8231812.1"/>
    </source>
</evidence>
<gene>
    <name evidence="12" type="ORF">J437_LFUL012306</name>
</gene>
<evidence type="ECO:0000256" key="7">
    <source>
        <dbReference type="ARBA" id="ARBA00023212"/>
    </source>
</evidence>
<dbReference type="GO" id="GO:0045504">
    <property type="term" value="F:dynein heavy chain binding"/>
    <property type="evidence" value="ECO:0007669"/>
    <property type="project" value="TreeGrafter"/>
</dbReference>
<dbReference type="PANTHER" id="PTHR12442">
    <property type="entry name" value="DYNEIN INTERMEDIATE CHAIN"/>
    <property type="match status" value="1"/>
</dbReference>
<evidence type="ECO:0000256" key="8">
    <source>
        <dbReference type="ARBA" id="ARBA00023273"/>
    </source>
</evidence>
<dbReference type="GO" id="GO:0005858">
    <property type="term" value="C:axonemal dynein complex"/>
    <property type="evidence" value="ECO:0007669"/>
    <property type="project" value="TreeGrafter"/>
</dbReference>
<evidence type="ECO:0000256" key="1">
    <source>
        <dbReference type="ARBA" id="ARBA00004611"/>
    </source>
</evidence>
<feature type="non-terminal residue" evidence="12">
    <location>
        <position position="1"/>
    </location>
</feature>
<dbReference type="GO" id="GO:0120293">
    <property type="term" value="C:dynein axonemal particle"/>
    <property type="evidence" value="ECO:0007669"/>
    <property type="project" value="UniProtKB-SubCell"/>
</dbReference>
<dbReference type="EMBL" id="KZ308578">
    <property type="protein sequence ID" value="KAG8231812.1"/>
    <property type="molecule type" value="Genomic_DNA"/>
</dbReference>
<comment type="subcellular location">
    <subcellularLocation>
        <location evidence="1">Cytoplasm</location>
        <location evidence="1">Cytoskeleton</location>
        <location evidence="1">Flagellum axoneme</location>
    </subcellularLocation>
    <subcellularLocation>
        <location evidence="9">Dynein axonemal particle</location>
    </subcellularLocation>
</comment>
<dbReference type="SUPFAM" id="SSF50978">
    <property type="entry name" value="WD40 repeat-like"/>
    <property type="match status" value="1"/>
</dbReference>
<protein>
    <recommendedName>
        <fullName evidence="10">Dynein axonemal intermediate chain 4</fullName>
    </recommendedName>
    <alternativeName>
        <fullName evidence="11">WD repeat-containing protein 78</fullName>
    </alternativeName>
</protein>
<evidence type="ECO:0000256" key="6">
    <source>
        <dbReference type="ARBA" id="ARBA00023069"/>
    </source>
</evidence>
<dbReference type="InterPro" id="IPR036322">
    <property type="entry name" value="WD40_repeat_dom_sf"/>
</dbReference>
<keyword evidence="6" id="KW-0969">Cilium</keyword>
<keyword evidence="4" id="KW-0677">Repeat</keyword>
<keyword evidence="8" id="KW-0966">Cell projection</keyword>
<evidence type="ECO:0000256" key="4">
    <source>
        <dbReference type="ARBA" id="ARBA00022737"/>
    </source>
</evidence>
<organism evidence="12 13">
    <name type="scientific">Ladona fulva</name>
    <name type="common">Scarce chaser dragonfly</name>
    <name type="synonym">Libellula fulva</name>
    <dbReference type="NCBI Taxonomy" id="123851"/>
    <lineage>
        <taxon>Eukaryota</taxon>
        <taxon>Metazoa</taxon>
        <taxon>Ecdysozoa</taxon>
        <taxon>Arthropoda</taxon>
        <taxon>Hexapoda</taxon>
        <taxon>Insecta</taxon>
        <taxon>Pterygota</taxon>
        <taxon>Palaeoptera</taxon>
        <taxon>Odonata</taxon>
        <taxon>Epiprocta</taxon>
        <taxon>Anisoptera</taxon>
        <taxon>Libelluloidea</taxon>
        <taxon>Libellulidae</taxon>
        <taxon>Ladona</taxon>
    </lineage>
</organism>
<dbReference type="GO" id="GO:0003341">
    <property type="term" value="P:cilium movement"/>
    <property type="evidence" value="ECO:0007669"/>
    <property type="project" value="TreeGrafter"/>
</dbReference>
<dbReference type="SMART" id="SM00320">
    <property type="entry name" value="WD40"/>
    <property type="match status" value="3"/>
</dbReference>
<dbReference type="Proteomes" id="UP000792457">
    <property type="component" value="Unassembled WGS sequence"/>
</dbReference>
<dbReference type="PANTHER" id="PTHR12442:SF12">
    <property type="entry name" value="DYNEIN AXONEMAL INTERMEDIATE CHAIN 4"/>
    <property type="match status" value="1"/>
</dbReference>
<dbReference type="InterPro" id="IPR015943">
    <property type="entry name" value="WD40/YVTN_repeat-like_dom_sf"/>
</dbReference>
<dbReference type="OrthoDB" id="10259804at2759"/>
<evidence type="ECO:0000313" key="13">
    <source>
        <dbReference type="Proteomes" id="UP000792457"/>
    </source>
</evidence>
<keyword evidence="13" id="KW-1185">Reference proteome</keyword>
<sequence>MSWFREGDESNQENIFLISGGKKGALYQWKRSKEYLISEKILSLPPVYGKIKGILTIEPEHKLPRHFTNTSVRCITKCVKGCTEKHQVNEEKIPYLVATDDGCIHQCSLEYYHHHHLDYFRAHNGPINSLAVNYFSDKVFLTCGADFSVHIWALGVQYPLITLSHEMESVECAVWSKSHPTIIASISGKTLYIWDIQCKSRDPVTKFQNPKNHQLTSVSFSLEERNILIGDIDGNLLVYHVEDLPIVPHF</sequence>
<dbReference type="InterPro" id="IPR050687">
    <property type="entry name" value="Dynein_IC"/>
</dbReference>
<dbReference type="GO" id="GO:0045503">
    <property type="term" value="F:dynein light chain binding"/>
    <property type="evidence" value="ECO:0007669"/>
    <property type="project" value="TreeGrafter"/>
</dbReference>
<evidence type="ECO:0000256" key="10">
    <source>
        <dbReference type="ARBA" id="ARBA00040002"/>
    </source>
</evidence>
<name>A0A8K0KB95_LADFU</name>
<keyword evidence="2" id="KW-0963">Cytoplasm</keyword>
<evidence type="ECO:0000256" key="5">
    <source>
        <dbReference type="ARBA" id="ARBA00022846"/>
    </source>
</evidence>
<keyword evidence="7" id="KW-0206">Cytoskeleton</keyword>
<dbReference type="AlphaFoldDB" id="A0A8K0KB95"/>
<dbReference type="Pfam" id="PF00400">
    <property type="entry name" value="WD40"/>
    <property type="match status" value="2"/>
</dbReference>
<comment type="caution">
    <text evidence="12">The sequence shown here is derived from an EMBL/GenBank/DDBJ whole genome shotgun (WGS) entry which is preliminary data.</text>
</comment>
<evidence type="ECO:0000256" key="11">
    <source>
        <dbReference type="ARBA" id="ARBA00041557"/>
    </source>
</evidence>
<dbReference type="InterPro" id="IPR001680">
    <property type="entry name" value="WD40_rpt"/>
</dbReference>